<proteinExistence type="predicted"/>
<protein>
    <recommendedName>
        <fullName evidence="5">DUF4446 domain-containing protein</fullName>
    </recommendedName>
</protein>
<dbReference type="eggNOG" id="COG1196">
    <property type="taxonomic scope" value="Bacteria"/>
</dbReference>
<evidence type="ECO:0000256" key="2">
    <source>
        <dbReference type="SAM" id="Phobius"/>
    </source>
</evidence>
<organism evidence="3 4">
    <name type="scientific">Desulfitobacterium dichloroeliminans (strain LMG P-21439 / DCA1)</name>
    <dbReference type="NCBI Taxonomy" id="871963"/>
    <lineage>
        <taxon>Bacteria</taxon>
        <taxon>Bacillati</taxon>
        <taxon>Bacillota</taxon>
        <taxon>Clostridia</taxon>
        <taxon>Eubacteriales</taxon>
        <taxon>Desulfitobacteriaceae</taxon>
        <taxon>Desulfitobacterium</taxon>
    </lineage>
</organism>
<dbReference type="OrthoDB" id="5244042at2"/>
<name>L0FD84_DESDL</name>
<keyword evidence="2" id="KW-1133">Transmembrane helix</keyword>
<feature type="transmembrane region" description="Helical" evidence="2">
    <location>
        <begin position="12"/>
        <end position="31"/>
    </location>
</feature>
<dbReference type="HOGENOM" id="CLU_101313_1_0_9"/>
<dbReference type="RefSeq" id="WP_015263862.1">
    <property type="nucleotide sequence ID" value="NC_019903.1"/>
</dbReference>
<accession>L0FD84</accession>
<reference evidence="4" key="1">
    <citation type="submission" date="2012-02" db="EMBL/GenBank/DDBJ databases">
        <title>Complete sequence of Desulfitobacterium dichloroeliminans LMG P-21439.</title>
        <authorList>
            <person name="Lucas S."/>
            <person name="Han J."/>
            <person name="Lapidus A."/>
            <person name="Cheng J.-F."/>
            <person name="Goodwin L."/>
            <person name="Pitluck S."/>
            <person name="Peters L."/>
            <person name="Ovchinnikova G."/>
            <person name="Teshima H."/>
            <person name="Detter J.C."/>
            <person name="Han C."/>
            <person name="Tapia R."/>
            <person name="Land M."/>
            <person name="Hauser L."/>
            <person name="Kyrpides N."/>
            <person name="Ivanova N."/>
            <person name="Pagani I."/>
            <person name="Kruse T."/>
            <person name="de Vos W.M."/>
            <person name="Boon N."/>
            <person name="Smidt H."/>
            <person name="Woyke T."/>
        </authorList>
    </citation>
    <scope>NUCLEOTIDE SEQUENCE [LARGE SCALE GENOMIC DNA]</scope>
    <source>
        <strain evidence="4">LMG P-21439 / DCA1</strain>
    </source>
</reference>
<dbReference type="KEGG" id="ddl:Desdi_3525"/>
<dbReference type="Proteomes" id="UP000010797">
    <property type="component" value="Chromosome"/>
</dbReference>
<keyword evidence="4" id="KW-1185">Reference proteome</keyword>
<dbReference type="EMBL" id="CP003344">
    <property type="protein sequence ID" value="AGA70908.1"/>
    <property type="molecule type" value="Genomic_DNA"/>
</dbReference>
<dbReference type="AlphaFoldDB" id="L0FD84"/>
<feature type="coiled-coil region" evidence="1">
    <location>
        <begin position="58"/>
        <end position="92"/>
    </location>
</feature>
<evidence type="ECO:0000256" key="1">
    <source>
        <dbReference type="SAM" id="Coils"/>
    </source>
</evidence>
<dbReference type="Pfam" id="PF14584">
    <property type="entry name" value="DUF4446"/>
    <property type="match status" value="1"/>
</dbReference>
<dbReference type="STRING" id="871963.Desdi_3525"/>
<keyword evidence="1" id="KW-0175">Coiled coil</keyword>
<keyword evidence="2" id="KW-0812">Transmembrane</keyword>
<evidence type="ECO:0000313" key="4">
    <source>
        <dbReference type="Proteomes" id="UP000010797"/>
    </source>
</evidence>
<dbReference type="InterPro" id="IPR027981">
    <property type="entry name" value="DUF4446"/>
</dbReference>
<evidence type="ECO:0008006" key="5">
    <source>
        <dbReference type="Google" id="ProtNLM"/>
    </source>
</evidence>
<evidence type="ECO:0000313" key="3">
    <source>
        <dbReference type="EMBL" id="AGA70908.1"/>
    </source>
</evidence>
<keyword evidence="2" id="KW-0472">Membrane</keyword>
<gene>
    <name evidence="3" type="ordered locus">Desdi_3525</name>
</gene>
<sequence>MNLEQIMPLSYWAIAVVGFLCIIEFILIFMLNSKMRKFQNAYLSLQTFVDGSSLDQELKTYREEVKENRTDIKQIRERVERTERKLRIATDRAELVRFSAFENMGSDLSFSLALLNQEGSGVVISSINNRDESRVYAKPIVQGESTYHLSEEERQAINKTKDTLKV</sequence>